<evidence type="ECO:0000313" key="12">
    <source>
        <dbReference type="Proteomes" id="UP000440578"/>
    </source>
</evidence>
<feature type="compositionally biased region" description="Low complexity" evidence="9">
    <location>
        <begin position="41"/>
        <end position="57"/>
    </location>
</feature>
<dbReference type="OrthoDB" id="5945655at2759"/>
<dbReference type="GO" id="GO:0005615">
    <property type="term" value="C:extracellular space"/>
    <property type="evidence" value="ECO:0007669"/>
    <property type="project" value="TreeGrafter"/>
</dbReference>
<name>A0A6A4W7M1_AMPAM</name>
<keyword evidence="6 8" id="KW-0879">Wnt signaling pathway</keyword>
<dbReference type="PRINTS" id="PR01349">
    <property type="entry name" value="WNTPROTEIN"/>
</dbReference>
<dbReference type="GO" id="GO:0030182">
    <property type="term" value="P:neuron differentiation"/>
    <property type="evidence" value="ECO:0007669"/>
    <property type="project" value="TreeGrafter"/>
</dbReference>
<evidence type="ECO:0000256" key="10">
    <source>
        <dbReference type="SAM" id="SignalP"/>
    </source>
</evidence>
<keyword evidence="10" id="KW-0732">Signal</keyword>
<keyword evidence="12" id="KW-1185">Reference proteome</keyword>
<dbReference type="GO" id="GO:0045165">
    <property type="term" value="P:cell fate commitment"/>
    <property type="evidence" value="ECO:0007669"/>
    <property type="project" value="TreeGrafter"/>
</dbReference>
<dbReference type="GO" id="GO:0005109">
    <property type="term" value="F:frizzled binding"/>
    <property type="evidence" value="ECO:0007669"/>
    <property type="project" value="TreeGrafter"/>
</dbReference>
<evidence type="ECO:0000256" key="6">
    <source>
        <dbReference type="ARBA" id="ARBA00022687"/>
    </source>
</evidence>
<evidence type="ECO:0000256" key="3">
    <source>
        <dbReference type="ARBA" id="ARBA00022473"/>
    </source>
</evidence>
<comment type="similarity">
    <text evidence="2 8">Belongs to the Wnt family.</text>
</comment>
<dbReference type="Proteomes" id="UP000440578">
    <property type="component" value="Unassembled WGS sequence"/>
</dbReference>
<feature type="signal peptide" evidence="10">
    <location>
        <begin position="1"/>
        <end position="23"/>
    </location>
</feature>
<evidence type="ECO:0000313" key="11">
    <source>
        <dbReference type="EMBL" id="KAF0298058.1"/>
    </source>
</evidence>
<organism evidence="11 12">
    <name type="scientific">Amphibalanus amphitrite</name>
    <name type="common">Striped barnacle</name>
    <name type="synonym">Balanus amphitrite</name>
    <dbReference type="NCBI Taxonomy" id="1232801"/>
    <lineage>
        <taxon>Eukaryota</taxon>
        <taxon>Metazoa</taxon>
        <taxon>Ecdysozoa</taxon>
        <taxon>Arthropoda</taxon>
        <taxon>Crustacea</taxon>
        <taxon>Multicrustacea</taxon>
        <taxon>Cirripedia</taxon>
        <taxon>Thoracica</taxon>
        <taxon>Thoracicalcarea</taxon>
        <taxon>Balanomorpha</taxon>
        <taxon>Balanoidea</taxon>
        <taxon>Balanidae</taxon>
        <taxon>Amphibalaninae</taxon>
        <taxon>Amphibalanus</taxon>
    </lineage>
</organism>
<comment type="caution">
    <text evidence="11">The sequence shown here is derived from an EMBL/GenBank/DDBJ whole genome shotgun (WGS) entry which is preliminary data.</text>
</comment>
<evidence type="ECO:0000256" key="8">
    <source>
        <dbReference type="RuleBase" id="RU003500"/>
    </source>
</evidence>
<keyword evidence="7" id="KW-1015">Disulfide bond</keyword>
<keyword evidence="3 8" id="KW-0217">Developmental protein</keyword>
<reference evidence="11 12" key="1">
    <citation type="submission" date="2019-07" db="EMBL/GenBank/DDBJ databases">
        <title>Draft genome assembly of a fouling barnacle, Amphibalanus amphitrite (Darwin, 1854): The first reference genome for Thecostraca.</title>
        <authorList>
            <person name="Kim W."/>
        </authorList>
    </citation>
    <scope>NUCLEOTIDE SEQUENCE [LARGE SCALE GENOMIC DNA]</scope>
    <source>
        <strain evidence="11">SNU_AA5</strain>
        <tissue evidence="11">Soma without cirri and trophi</tissue>
    </source>
</reference>
<evidence type="ECO:0000256" key="7">
    <source>
        <dbReference type="ARBA" id="ARBA00023157"/>
    </source>
</evidence>
<dbReference type="PANTHER" id="PTHR12027:SF97">
    <property type="entry name" value="PROTEIN WNT-4"/>
    <property type="match status" value="1"/>
</dbReference>
<dbReference type="AlphaFoldDB" id="A0A6A4W7M1"/>
<evidence type="ECO:0000256" key="1">
    <source>
        <dbReference type="ARBA" id="ARBA00004498"/>
    </source>
</evidence>
<protein>
    <recommendedName>
        <fullName evidence="8">Protein Wnt</fullName>
    </recommendedName>
</protein>
<dbReference type="GO" id="GO:0005125">
    <property type="term" value="F:cytokine activity"/>
    <property type="evidence" value="ECO:0007669"/>
    <property type="project" value="TreeGrafter"/>
</dbReference>
<evidence type="ECO:0000256" key="4">
    <source>
        <dbReference type="ARBA" id="ARBA00022525"/>
    </source>
</evidence>
<feature type="chain" id="PRO_5025417199" description="Protein Wnt" evidence="10">
    <location>
        <begin position="24"/>
        <end position="370"/>
    </location>
</feature>
<dbReference type="PANTHER" id="PTHR12027">
    <property type="entry name" value="WNT RELATED"/>
    <property type="match status" value="1"/>
</dbReference>
<comment type="function">
    <text evidence="8">Ligand for members of the frizzled family of seven transmembrane receptors.</text>
</comment>
<dbReference type="GO" id="GO:0060070">
    <property type="term" value="P:canonical Wnt signaling pathway"/>
    <property type="evidence" value="ECO:0007669"/>
    <property type="project" value="TreeGrafter"/>
</dbReference>
<dbReference type="InterPro" id="IPR005817">
    <property type="entry name" value="Wnt"/>
</dbReference>
<keyword evidence="5" id="KW-0272">Extracellular matrix</keyword>
<feature type="region of interest" description="Disordered" evidence="9">
    <location>
        <begin position="41"/>
        <end position="67"/>
    </location>
</feature>
<evidence type="ECO:0000256" key="2">
    <source>
        <dbReference type="ARBA" id="ARBA00005683"/>
    </source>
</evidence>
<gene>
    <name evidence="11" type="primary">WNT2_1</name>
    <name evidence="11" type="ORF">FJT64_004553</name>
</gene>
<dbReference type="Pfam" id="PF00110">
    <property type="entry name" value="wnt"/>
    <property type="match status" value="1"/>
</dbReference>
<proteinExistence type="inferred from homology"/>
<sequence length="370" mass="41185">MRPVITALLAGLSLAVCARCAAARGDRLQGCQQVCQDSLVPCGSTASSSPSSSVSSNLRRRPSAPSCRRVQGLTRRQRVFCRRHPDMLSALLDGVRRGTKECRRRFRHDRWNCQALTETAGGRRLDFGHVLVKGTPETAVWYALHSAAITHALYRACRRGELRACSCGPRRGHSLERWKWGCQRGLKFSVKKARKFVNSREVEQDARSKMNVHNNKVGIRLVSRHWRRPARCQLVSGICVSSSARWRQVPHSFSAIGLRLAAERDRSVLVALGPDGQLREVATGKRPSRRRLVHLEPSPGYCEPDPETGFSGTAGRPCRKNSSAAGSCEDLCCGRGNSTRIVRQVFCCNFHTNSASPSRCRQQTRVRQCN</sequence>
<accession>A0A6A4W7M1</accession>
<evidence type="ECO:0000256" key="9">
    <source>
        <dbReference type="SAM" id="MobiDB-lite"/>
    </source>
</evidence>
<comment type="subcellular location">
    <subcellularLocation>
        <location evidence="1 8">Secreted</location>
        <location evidence="1 8">Extracellular space</location>
        <location evidence="1 8">Extracellular matrix</location>
    </subcellularLocation>
</comment>
<dbReference type="EMBL" id="VIIS01001447">
    <property type="protein sequence ID" value="KAF0298058.1"/>
    <property type="molecule type" value="Genomic_DNA"/>
</dbReference>
<evidence type="ECO:0000256" key="5">
    <source>
        <dbReference type="ARBA" id="ARBA00022530"/>
    </source>
</evidence>
<dbReference type="SMART" id="SM00097">
    <property type="entry name" value="WNT1"/>
    <property type="match status" value="1"/>
</dbReference>
<keyword evidence="4" id="KW-0964">Secreted</keyword>